<evidence type="ECO:0000256" key="8">
    <source>
        <dbReference type="ARBA" id="ARBA00023102"/>
    </source>
</evidence>
<dbReference type="CDD" id="cd01080">
    <property type="entry name" value="NAD_bind_m-THF_DH_Cyclohyd"/>
    <property type="match status" value="1"/>
</dbReference>
<comment type="function">
    <text evidence="11">Catalyzes the oxidation of 5,10-methylenetetrahydrofolate to 5,10-methenyltetrahydrofolate and then the hydrolysis of 5,10-methenyltetrahydrofolate to 10-formyltetrahydrofolate.</text>
</comment>
<reference evidence="14 15" key="1">
    <citation type="submission" date="2024-06" db="EMBL/GenBank/DDBJ databases">
        <title>Genomic Encyclopedia of Type Strains, Phase IV (KMG-IV): sequencing the most valuable type-strain genomes for metagenomic binning, comparative biology and taxonomic classification.</title>
        <authorList>
            <person name="Goeker M."/>
        </authorList>
    </citation>
    <scope>NUCLEOTIDE SEQUENCE [LARGE SCALE GENOMIC DNA]</scope>
    <source>
        <strain evidence="14 15">DSM 23520</strain>
    </source>
</reference>
<keyword evidence="4 11" id="KW-0658">Purine biosynthesis</keyword>
<comment type="caution">
    <text evidence="11">Lacks conserved residue(s) required for the propagation of feature annotation.</text>
</comment>
<comment type="catalytic activity">
    <reaction evidence="11">
        <text>(6R)-5,10-methenyltetrahydrofolate + H2O = (6R)-10-formyltetrahydrofolate + H(+)</text>
        <dbReference type="Rhea" id="RHEA:23700"/>
        <dbReference type="ChEBI" id="CHEBI:15377"/>
        <dbReference type="ChEBI" id="CHEBI:15378"/>
        <dbReference type="ChEBI" id="CHEBI:57455"/>
        <dbReference type="ChEBI" id="CHEBI:195366"/>
        <dbReference type="EC" id="3.5.4.9"/>
    </reaction>
</comment>
<comment type="pathway">
    <text evidence="1 11">One-carbon metabolism; tetrahydrofolate interconversion.</text>
</comment>
<dbReference type="EC" id="1.5.1.5" evidence="11"/>
<keyword evidence="15" id="KW-1185">Reference proteome</keyword>
<keyword evidence="9 11" id="KW-0486">Methionine biosynthesis</keyword>
<dbReference type="HAMAP" id="MF_01576">
    <property type="entry name" value="THF_DHG_CYH"/>
    <property type="match status" value="1"/>
</dbReference>
<feature type="domain" description="Tetrahydrofolate dehydrogenase/cyclohydrolase NAD(P)-binding" evidence="13">
    <location>
        <begin position="139"/>
        <end position="280"/>
    </location>
</feature>
<dbReference type="GO" id="GO:0004477">
    <property type="term" value="F:methenyltetrahydrofolate cyclohydrolase activity"/>
    <property type="evidence" value="ECO:0007669"/>
    <property type="project" value="UniProtKB-EC"/>
</dbReference>
<dbReference type="Proteomes" id="UP001549167">
    <property type="component" value="Unassembled WGS sequence"/>
</dbReference>
<keyword evidence="5 11" id="KW-0378">Hydrolase</keyword>
<dbReference type="SUPFAM" id="SSF51735">
    <property type="entry name" value="NAD(P)-binding Rossmann-fold domains"/>
    <property type="match status" value="1"/>
</dbReference>
<dbReference type="EC" id="3.5.4.9" evidence="11"/>
<dbReference type="InterPro" id="IPR000672">
    <property type="entry name" value="THF_DH/CycHdrlase"/>
</dbReference>
<dbReference type="PROSITE" id="PS00767">
    <property type="entry name" value="THF_DHG_CYH_2"/>
    <property type="match status" value="1"/>
</dbReference>
<evidence type="ECO:0000256" key="2">
    <source>
        <dbReference type="ARBA" id="ARBA00022563"/>
    </source>
</evidence>
<dbReference type="EMBL" id="JBEPMX010000015">
    <property type="protein sequence ID" value="MET3684314.1"/>
    <property type="molecule type" value="Genomic_DNA"/>
</dbReference>
<feature type="domain" description="Tetrahydrofolate dehydrogenase/cyclohydrolase catalytic" evidence="12">
    <location>
        <begin position="8"/>
        <end position="120"/>
    </location>
</feature>
<evidence type="ECO:0000256" key="6">
    <source>
        <dbReference type="ARBA" id="ARBA00022857"/>
    </source>
</evidence>
<evidence type="ECO:0000259" key="13">
    <source>
        <dbReference type="Pfam" id="PF02882"/>
    </source>
</evidence>
<comment type="catalytic activity">
    <reaction evidence="11">
        <text>(6R)-5,10-methylene-5,6,7,8-tetrahydrofolate + NADP(+) = (6R)-5,10-methenyltetrahydrofolate + NADPH</text>
        <dbReference type="Rhea" id="RHEA:22812"/>
        <dbReference type="ChEBI" id="CHEBI:15636"/>
        <dbReference type="ChEBI" id="CHEBI:57455"/>
        <dbReference type="ChEBI" id="CHEBI:57783"/>
        <dbReference type="ChEBI" id="CHEBI:58349"/>
        <dbReference type="EC" id="1.5.1.5"/>
    </reaction>
</comment>
<evidence type="ECO:0000256" key="1">
    <source>
        <dbReference type="ARBA" id="ARBA00004777"/>
    </source>
</evidence>
<keyword evidence="10 11" id="KW-0511">Multifunctional enzyme</keyword>
<gene>
    <name evidence="11" type="primary">folD</name>
    <name evidence="14" type="ORF">ABID56_002440</name>
</gene>
<dbReference type="InterPro" id="IPR020867">
    <property type="entry name" value="THF_DH/CycHdrlase_CS"/>
</dbReference>
<dbReference type="PROSITE" id="PS00766">
    <property type="entry name" value="THF_DHG_CYH_1"/>
    <property type="match status" value="1"/>
</dbReference>
<keyword evidence="2 11" id="KW-0554">One-carbon metabolism</keyword>
<proteinExistence type="inferred from homology"/>
<comment type="subunit">
    <text evidence="11">Homodimer.</text>
</comment>
<evidence type="ECO:0000256" key="11">
    <source>
        <dbReference type="HAMAP-Rule" id="MF_01576"/>
    </source>
</evidence>
<dbReference type="PANTHER" id="PTHR48099">
    <property type="entry name" value="C-1-TETRAHYDROFOLATE SYNTHASE, CYTOPLASMIC-RELATED"/>
    <property type="match status" value="1"/>
</dbReference>
<organism evidence="14 15">
    <name type="scientific">Alkalibacillus flavidus</name>
    <dbReference type="NCBI Taxonomy" id="546021"/>
    <lineage>
        <taxon>Bacteria</taxon>
        <taxon>Bacillati</taxon>
        <taxon>Bacillota</taxon>
        <taxon>Bacilli</taxon>
        <taxon>Bacillales</taxon>
        <taxon>Bacillaceae</taxon>
        <taxon>Alkalibacillus</taxon>
    </lineage>
</organism>
<evidence type="ECO:0000256" key="3">
    <source>
        <dbReference type="ARBA" id="ARBA00022605"/>
    </source>
</evidence>
<name>A0ABV2KXK0_9BACI</name>
<evidence type="ECO:0000256" key="5">
    <source>
        <dbReference type="ARBA" id="ARBA00022801"/>
    </source>
</evidence>
<dbReference type="InterPro" id="IPR036291">
    <property type="entry name" value="NAD(P)-bd_dom_sf"/>
</dbReference>
<evidence type="ECO:0000313" key="15">
    <source>
        <dbReference type="Proteomes" id="UP001549167"/>
    </source>
</evidence>
<dbReference type="Gene3D" id="3.40.50.720">
    <property type="entry name" value="NAD(P)-binding Rossmann-like Domain"/>
    <property type="match status" value="1"/>
</dbReference>
<dbReference type="SUPFAM" id="SSF53223">
    <property type="entry name" value="Aminoacid dehydrogenase-like, N-terminal domain"/>
    <property type="match status" value="1"/>
</dbReference>
<feature type="binding site" evidence="11">
    <location>
        <begin position="165"/>
        <end position="167"/>
    </location>
    <ligand>
        <name>NADP(+)</name>
        <dbReference type="ChEBI" id="CHEBI:58349"/>
    </ligand>
</feature>
<sequence length="286" mass="31636">MDTTIMYGLPAANHIRNELQQTVTELKDQRITPKISVVIIGDHPASQTYVRIKKKAAEKIGMEADIIQRESTITQDELLRIIDHLNHDPNTHGILVQLPLPEQINDHAILERISPEKDVDGFHPINMGRLAVGEDAFYPCTPFGIMKLLDFYGIDVARQHVVIVGRSHIVGKPVGQMMLNQDATVTYCHSKTEDLSYYTSQADILIVAVGRAHLIGQQDVKKGAVVVDVGNSFQPSGEVLGDVNFDDLQQHASFITPVPKGVGPMTITMLLYNTVKAAKRLMNEGD</sequence>
<comment type="caution">
    <text evidence="14">The sequence shown here is derived from an EMBL/GenBank/DDBJ whole genome shotgun (WGS) entry which is preliminary data.</text>
</comment>
<keyword evidence="8 11" id="KW-0368">Histidine biosynthesis</keyword>
<dbReference type="InterPro" id="IPR020631">
    <property type="entry name" value="THF_DH/CycHdrlase_NAD-bd_dom"/>
</dbReference>
<comment type="similarity">
    <text evidence="11">Belongs to the tetrahydrofolate dehydrogenase/cyclohydrolase family.</text>
</comment>
<keyword evidence="3 11" id="KW-0028">Amino-acid biosynthesis</keyword>
<dbReference type="Pfam" id="PF02882">
    <property type="entry name" value="THF_DHG_CYH_C"/>
    <property type="match status" value="1"/>
</dbReference>
<dbReference type="InterPro" id="IPR046346">
    <property type="entry name" value="Aminoacid_DH-like_N_sf"/>
</dbReference>
<dbReference type="RefSeq" id="WP_354221547.1">
    <property type="nucleotide sequence ID" value="NZ_JBEPMX010000015.1"/>
</dbReference>
<dbReference type="PRINTS" id="PR00085">
    <property type="entry name" value="THFDHDRGNASE"/>
</dbReference>
<accession>A0ABV2KXK0</accession>
<evidence type="ECO:0000256" key="4">
    <source>
        <dbReference type="ARBA" id="ARBA00022755"/>
    </source>
</evidence>
<keyword evidence="6 11" id="KW-0521">NADP</keyword>
<evidence type="ECO:0000256" key="7">
    <source>
        <dbReference type="ARBA" id="ARBA00023002"/>
    </source>
</evidence>
<evidence type="ECO:0000256" key="9">
    <source>
        <dbReference type="ARBA" id="ARBA00023167"/>
    </source>
</evidence>
<dbReference type="GO" id="GO:0004488">
    <property type="term" value="F:methylenetetrahydrofolate dehydrogenase (NADP+) activity"/>
    <property type="evidence" value="ECO:0007669"/>
    <property type="project" value="UniProtKB-EC"/>
</dbReference>
<evidence type="ECO:0000313" key="14">
    <source>
        <dbReference type="EMBL" id="MET3684314.1"/>
    </source>
</evidence>
<keyword evidence="7 11" id="KW-0560">Oxidoreductase</keyword>
<dbReference type="InterPro" id="IPR020630">
    <property type="entry name" value="THF_DH/CycHdrlase_cat_dom"/>
</dbReference>
<evidence type="ECO:0000259" key="12">
    <source>
        <dbReference type="Pfam" id="PF00763"/>
    </source>
</evidence>
<dbReference type="Gene3D" id="3.40.50.10860">
    <property type="entry name" value="Leucine Dehydrogenase, chain A, domain 1"/>
    <property type="match status" value="1"/>
</dbReference>
<evidence type="ECO:0000256" key="10">
    <source>
        <dbReference type="ARBA" id="ARBA00023268"/>
    </source>
</evidence>
<protein>
    <recommendedName>
        <fullName evidence="11">Bifunctional protein FolD</fullName>
    </recommendedName>
    <domain>
        <recommendedName>
            <fullName evidence="11">Methylenetetrahydrofolate dehydrogenase</fullName>
            <ecNumber evidence="11">1.5.1.5</ecNumber>
        </recommendedName>
    </domain>
    <domain>
        <recommendedName>
            <fullName evidence="11">Methenyltetrahydrofolate cyclohydrolase</fullName>
            <ecNumber evidence="11">3.5.4.9</ecNumber>
        </recommendedName>
    </domain>
</protein>
<dbReference type="Pfam" id="PF00763">
    <property type="entry name" value="THF_DHG_CYH"/>
    <property type="match status" value="1"/>
</dbReference>
<dbReference type="PANTHER" id="PTHR48099:SF5">
    <property type="entry name" value="C-1-TETRAHYDROFOLATE SYNTHASE, CYTOPLASMIC"/>
    <property type="match status" value="1"/>
</dbReference>